<dbReference type="EMBL" id="QYBB01000018">
    <property type="protein sequence ID" value="RYC30977.1"/>
    <property type="molecule type" value="Genomic_DNA"/>
</dbReference>
<keyword evidence="3 5" id="KW-1133">Transmembrane helix</keyword>
<dbReference type="HAMAP" id="MF_00189">
    <property type="entry name" value="YciB"/>
    <property type="match status" value="1"/>
</dbReference>
<feature type="transmembrane region" description="Helical" evidence="5">
    <location>
        <begin position="77"/>
        <end position="96"/>
    </location>
</feature>
<evidence type="ECO:0000256" key="1">
    <source>
        <dbReference type="ARBA" id="ARBA00022475"/>
    </source>
</evidence>
<dbReference type="OrthoDB" id="9788219at2"/>
<comment type="similarity">
    <text evidence="5">Belongs to the YciB family.</text>
</comment>
<evidence type="ECO:0000256" key="2">
    <source>
        <dbReference type="ARBA" id="ARBA00022692"/>
    </source>
</evidence>
<dbReference type="Proteomes" id="UP000290759">
    <property type="component" value="Unassembled WGS sequence"/>
</dbReference>
<feature type="transmembrane region" description="Helical" evidence="5">
    <location>
        <begin position="108"/>
        <end position="127"/>
    </location>
</feature>
<evidence type="ECO:0000313" key="6">
    <source>
        <dbReference type="EMBL" id="RYC30977.1"/>
    </source>
</evidence>
<dbReference type="NCBIfam" id="TIGR00997">
    <property type="entry name" value="ispZ"/>
    <property type="match status" value="1"/>
</dbReference>
<dbReference type="NCBIfam" id="NF001323">
    <property type="entry name" value="PRK00259.1-1"/>
    <property type="match status" value="1"/>
</dbReference>
<comment type="subcellular location">
    <subcellularLocation>
        <location evidence="5">Cell inner membrane</location>
        <topology evidence="5">Multi-pass membrane protein</topology>
    </subcellularLocation>
</comment>
<dbReference type="PANTHER" id="PTHR36917:SF1">
    <property type="entry name" value="INNER MEMBRANE-SPANNING PROTEIN YCIB"/>
    <property type="match status" value="1"/>
</dbReference>
<reference evidence="6 7" key="2">
    <citation type="submission" date="2019-02" db="EMBL/GenBank/DDBJ databases">
        <title>'Lichenibacterium ramalinii' gen. nov. sp. nov., 'Lichenibacterium minor' gen. nov. sp. nov.</title>
        <authorList>
            <person name="Pankratov T."/>
        </authorList>
    </citation>
    <scope>NUCLEOTIDE SEQUENCE [LARGE SCALE GENOMIC DNA]</scope>
    <source>
        <strain evidence="6 7">RmlP026</strain>
    </source>
</reference>
<evidence type="ECO:0000313" key="7">
    <source>
        <dbReference type="Proteomes" id="UP000290759"/>
    </source>
</evidence>
<keyword evidence="7" id="KW-1185">Reference proteome</keyword>
<keyword evidence="4 5" id="KW-0472">Membrane</keyword>
<reference evidence="6 7" key="1">
    <citation type="submission" date="2018-12" db="EMBL/GenBank/DDBJ databases">
        <authorList>
            <person name="Grouzdev D.S."/>
            <person name="Krutkina M.S."/>
        </authorList>
    </citation>
    <scope>NUCLEOTIDE SEQUENCE [LARGE SCALE GENOMIC DNA]</scope>
    <source>
        <strain evidence="6 7">RmlP026</strain>
    </source>
</reference>
<evidence type="ECO:0000256" key="3">
    <source>
        <dbReference type="ARBA" id="ARBA00022989"/>
    </source>
</evidence>
<dbReference type="Pfam" id="PF04279">
    <property type="entry name" value="IspA"/>
    <property type="match status" value="1"/>
</dbReference>
<sequence>MTSLDDRPKAAGGAARAAKPAGRAVDPALKLVLELGPLACFFVASYRYGLHVATGVLMVGVVVTLAASYALTRRLPVMPVVTAVAVLFFGALTFYFDNPVFIKIKPTVINCIFGAALLGGLAFNKPLLPVVLDSALHLDEAGWRKLTFRWGLFFFVLAALNEAVWRTQSDVFWTGFKVFGTMPLTIVFALTQVPLIMRHELKPTAPQDEHF</sequence>
<feature type="transmembrane region" description="Helical" evidence="5">
    <location>
        <begin position="147"/>
        <end position="164"/>
    </location>
</feature>
<dbReference type="PANTHER" id="PTHR36917">
    <property type="entry name" value="INTRACELLULAR SEPTATION PROTEIN A-RELATED"/>
    <property type="match status" value="1"/>
</dbReference>
<comment type="caution">
    <text evidence="6">The sequence shown here is derived from an EMBL/GenBank/DDBJ whole genome shotgun (WGS) entry which is preliminary data.</text>
</comment>
<keyword evidence="2 5" id="KW-0812">Transmembrane</keyword>
<proteinExistence type="inferred from homology"/>
<gene>
    <name evidence="5" type="primary">yciB</name>
    <name evidence="6" type="ORF">D3273_15665</name>
</gene>
<keyword evidence="1 5" id="KW-1003">Cell membrane</keyword>
<evidence type="ECO:0000256" key="4">
    <source>
        <dbReference type="ARBA" id="ARBA00023136"/>
    </source>
</evidence>
<accession>A0A4Q2U7I6</accession>
<dbReference type="GO" id="GO:0005886">
    <property type="term" value="C:plasma membrane"/>
    <property type="evidence" value="ECO:0007669"/>
    <property type="project" value="UniProtKB-SubCell"/>
</dbReference>
<comment type="function">
    <text evidence="5">Plays a role in cell envelope biogenesis, maintenance of cell envelope integrity and membrane homeostasis.</text>
</comment>
<dbReference type="RefSeq" id="WP_129227832.1">
    <property type="nucleotide sequence ID" value="NZ_QYBB01000018.1"/>
</dbReference>
<feature type="transmembrane region" description="Helical" evidence="5">
    <location>
        <begin position="48"/>
        <end position="71"/>
    </location>
</feature>
<feature type="transmembrane region" description="Helical" evidence="5">
    <location>
        <begin position="176"/>
        <end position="197"/>
    </location>
</feature>
<dbReference type="InterPro" id="IPR006008">
    <property type="entry name" value="YciB"/>
</dbReference>
<keyword evidence="5" id="KW-0997">Cell inner membrane</keyword>
<evidence type="ECO:0000256" key="5">
    <source>
        <dbReference type="HAMAP-Rule" id="MF_00189"/>
    </source>
</evidence>
<protein>
    <recommendedName>
        <fullName evidence="5">Inner membrane-spanning protein YciB</fullName>
    </recommendedName>
</protein>
<dbReference type="AlphaFoldDB" id="A0A4Q2U7I6"/>
<name>A0A4Q2U7I6_9HYPH</name>
<organism evidence="6 7">
    <name type="scientific">Lichenibacterium minor</name>
    <dbReference type="NCBI Taxonomy" id="2316528"/>
    <lineage>
        <taxon>Bacteria</taxon>
        <taxon>Pseudomonadati</taxon>
        <taxon>Pseudomonadota</taxon>
        <taxon>Alphaproteobacteria</taxon>
        <taxon>Hyphomicrobiales</taxon>
        <taxon>Lichenihabitantaceae</taxon>
        <taxon>Lichenibacterium</taxon>
    </lineage>
</organism>